<dbReference type="VEuPathDB" id="AmoebaDB:DDB_G0291139"/>
<evidence type="ECO:0000256" key="1">
    <source>
        <dbReference type="SAM" id="Coils"/>
    </source>
</evidence>
<dbReference type="SMR" id="Q54F35"/>
<dbReference type="dictyBase" id="DDB_G0291139"/>
<gene>
    <name evidence="2" type="ORF">DDB_G0291139</name>
</gene>
<feature type="coiled-coil region" evidence="1">
    <location>
        <begin position="69"/>
        <end position="135"/>
    </location>
</feature>
<dbReference type="EMBL" id="AAFI02000175">
    <property type="protein sequence ID" value="EAL61853.1"/>
    <property type="molecule type" value="Genomic_DNA"/>
</dbReference>
<evidence type="ECO:0000313" key="2">
    <source>
        <dbReference type="EMBL" id="EAL61853.1"/>
    </source>
</evidence>
<accession>Q54F35</accession>
<dbReference type="eggNOG" id="ENOG502RIKA">
    <property type="taxonomic scope" value="Eukaryota"/>
</dbReference>
<dbReference type="AlphaFoldDB" id="Q54F35"/>
<proteinExistence type="predicted"/>
<organism evidence="2 3">
    <name type="scientific">Dictyostelium discoideum</name>
    <name type="common">Social amoeba</name>
    <dbReference type="NCBI Taxonomy" id="44689"/>
    <lineage>
        <taxon>Eukaryota</taxon>
        <taxon>Amoebozoa</taxon>
        <taxon>Evosea</taxon>
        <taxon>Eumycetozoa</taxon>
        <taxon>Dictyostelia</taxon>
        <taxon>Dictyosteliales</taxon>
        <taxon>Dictyosteliaceae</taxon>
        <taxon>Dictyostelium</taxon>
    </lineage>
</organism>
<dbReference type="Proteomes" id="UP000002195">
    <property type="component" value="Unassembled WGS sequence"/>
</dbReference>
<dbReference type="PaxDb" id="44689-DDB0189257"/>
<dbReference type="InParanoid" id="Q54F35"/>
<keyword evidence="3" id="KW-1185">Reference proteome</keyword>
<dbReference type="FunCoup" id="Q54F35">
    <property type="interactions" value="877"/>
</dbReference>
<keyword evidence="1" id="KW-0175">Coiled coil</keyword>
<dbReference type="HOGENOM" id="CLU_925687_0_0_1"/>
<dbReference type="RefSeq" id="XP_635355.1">
    <property type="nucleotide sequence ID" value="XM_630263.1"/>
</dbReference>
<protein>
    <submittedName>
        <fullName evidence="2">Uncharacterized protein</fullName>
    </submittedName>
</protein>
<evidence type="ECO:0000313" key="3">
    <source>
        <dbReference type="Proteomes" id="UP000002195"/>
    </source>
</evidence>
<comment type="caution">
    <text evidence="2">The sequence shown here is derived from an EMBL/GenBank/DDBJ whole genome shotgun (WGS) entry which is preliminary data.</text>
</comment>
<name>Q54F35_DICDI</name>
<dbReference type="KEGG" id="ddi:DDB_G0291139"/>
<sequence length="301" mass="35660">MNHNEEDIKNIKITSKRILKTVLNAKVGANKIQLKRGITELSRGTESILNLENQKLSILGQLQIESKKLKYLKSANNQEEIEAEVEEQEEVEEEEELYEEVEVESEQIKVDYDKDENYENELKRIDDINDELRLQVLQLSEIKSEQQLTFNRIIQSEVINFISNQELFEDNENEKLFQLIKCRDRLVLRCLELISQIKRTDINIFNIERKRNDQFVENRFLADYYFDTCGGGGSRVLGGNEFQYLKNVEESTAKIIEALIYRSKINWCYNENFKKFFNKKYDSEKNKEQTFILLQGNKNKK</sequence>
<dbReference type="OMA" id="NHNEEDI"/>
<reference evidence="2 3" key="1">
    <citation type="journal article" date="2005" name="Nature">
        <title>The genome of the social amoeba Dictyostelium discoideum.</title>
        <authorList>
            <consortium name="The Dictyostelium discoideum Sequencing Consortium"/>
            <person name="Eichinger L."/>
            <person name="Pachebat J.A."/>
            <person name="Glockner G."/>
            <person name="Rajandream M.A."/>
            <person name="Sucgang R."/>
            <person name="Berriman M."/>
            <person name="Song J."/>
            <person name="Olsen R."/>
            <person name="Szafranski K."/>
            <person name="Xu Q."/>
            <person name="Tunggal B."/>
            <person name="Kummerfeld S."/>
            <person name="Madera M."/>
            <person name="Konfortov B.A."/>
            <person name="Rivero F."/>
            <person name="Bankier A.T."/>
            <person name="Lehmann R."/>
            <person name="Hamlin N."/>
            <person name="Davies R."/>
            <person name="Gaudet P."/>
            <person name="Fey P."/>
            <person name="Pilcher K."/>
            <person name="Chen G."/>
            <person name="Saunders D."/>
            <person name="Sodergren E."/>
            <person name="Davis P."/>
            <person name="Kerhornou A."/>
            <person name="Nie X."/>
            <person name="Hall N."/>
            <person name="Anjard C."/>
            <person name="Hemphill L."/>
            <person name="Bason N."/>
            <person name="Farbrother P."/>
            <person name="Desany B."/>
            <person name="Just E."/>
            <person name="Morio T."/>
            <person name="Rost R."/>
            <person name="Churcher C."/>
            <person name="Cooper J."/>
            <person name="Haydock S."/>
            <person name="van Driessche N."/>
            <person name="Cronin A."/>
            <person name="Goodhead I."/>
            <person name="Muzny D."/>
            <person name="Mourier T."/>
            <person name="Pain A."/>
            <person name="Lu M."/>
            <person name="Harper D."/>
            <person name="Lindsay R."/>
            <person name="Hauser H."/>
            <person name="James K."/>
            <person name="Quiles M."/>
            <person name="Madan Babu M."/>
            <person name="Saito T."/>
            <person name="Buchrieser C."/>
            <person name="Wardroper A."/>
            <person name="Felder M."/>
            <person name="Thangavelu M."/>
            <person name="Johnson D."/>
            <person name="Knights A."/>
            <person name="Loulseged H."/>
            <person name="Mungall K."/>
            <person name="Oliver K."/>
            <person name="Price C."/>
            <person name="Quail M.A."/>
            <person name="Urushihara H."/>
            <person name="Hernandez J."/>
            <person name="Rabbinowitsch E."/>
            <person name="Steffen D."/>
            <person name="Sanders M."/>
            <person name="Ma J."/>
            <person name="Kohara Y."/>
            <person name="Sharp S."/>
            <person name="Simmonds M."/>
            <person name="Spiegler S."/>
            <person name="Tivey A."/>
            <person name="Sugano S."/>
            <person name="White B."/>
            <person name="Walker D."/>
            <person name="Woodward J."/>
            <person name="Winckler T."/>
            <person name="Tanaka Y."/>
            <person name="Shaulsky G."/>
            <person name="Schleicher M."/>
            <person name="Weinstock G."/>
            <person name="Rosenthal A."/>
            <person name="Cox E.C."/>
            <person name="Chisholm R.L."/>
            <person name="Gibbs R."/>
            <person name="Loomis W.F."/>
            <person name="Platzer M."/>
            <person name="Kay R.R."/>
            <person name="Williams J."/>
            <person name="Dear P.H."/>
            <person name="Noegel A.A."/>
            <person name="Barrell B."/>
            <person name="Kuspa A."/>
        </authorList>
    </citation>
    <scope>NUCLEOTIDE SEQUENCE [LARGE SCALE GENOMIC DNA]</scope>
    <source>
        <strain evidence="2 3">AX4</strain>
    </source>
</reference>
<dbReference type="GeneID" id="8628003"/>